<dbReference type="Gene3D" id="2.30.140.50">
    <property type="entry name" value="Protein of unknown function DUF2790"/>
    <property type="match status" value="1"/>
</dbReference>
<evidence type="ECO:0000256" key="1">
    <source>
        <dbReference type="SAM" id="SignalP"/>
    </source>
</evidence>
<evidence type="ECO:0008006" key="4">
    <source>
        <dbReference type="Google" id="ProtNLM"/>
    </source>
</evidence>
<dbReference type="EMBL" id="CP009048">
    <property type="protein sequence ID" value="AIL62019.1"/>
    <property type="molecule type" value="Genomic_DNA"/>
</dbReference>
<dbReference type="KEGG" id="palk:PSAKL28_28270"/>
<feature type="signal peptide" evidence="1">
    <location>
        <begin position="1"/>
        <end position="24"/>
    </location>
</feature>
<keyword evidence="1" id="KW-0732">Signal</keyword>
<proteinExistence type="predicted"/>
<dbReference type="InterPro" id="IPR021245">
    <property type="entry name" value="DUF2790"/>
</dbReference>
<dbReference type="RefSeq" id="WP_038611538.1">
    <property type="nucleotide sequence ID" value="NZ_CP009048.1"/>
</dbReference>
<protein>
    <recommendedName>
        <fullName evidence="4">DUF2790 domain-containing protein</fullName>
    </recommendedName>
</protein>
<dbReference type="Proteomes" id="UP000028931">
    <property type="component" value="Chromosome"/>
</dbReference>
<dbReference type="OrthoDB" id="7027858at2"/>
<name>A0A077FDT1_9PSED</name>
<evidence type="ECO:0000313" key="2">
    <source>
        <dbReference type="EMBL" id="AIL62019.1"/>
    </source>
</evidence>
<dbReference type="AlphaFoldDB" id="A0A077FDT1"/>
<gene>
    <name evidence="2" type="ORF">PSAKL28_28270</name>
</gene>
<sequence>MTIKTLARISLFALFGFGAFSAFADSSIPVQNYHYGQHLDVKKVLSIHENNNGEACGVVTAKMDYLDSKGQPHSLQYQTYATGACHEGG</sequence>
<dbReference type="HOGENOM" id="CLU_163360_1_0_6"/>
<dbReference type="Pfam" id="PF10976">
    <property type="entry name" value="DUF2790"/>
    <property type="match status" value="1"/>
</dbReference>
<accession>A0A077FDT1</accession>
<feature type="chain" id="PRO_5001718606" description="DUF2790 domain-containing protein" evidence="1">
    <location>
        <begin position="25"/>
        <end position="89"/>
    </location>
</feature>
<organism evidence="2 3">
    <name type="scientific">Pseudomonas alkylphenolica</name>
    <dbReference type="NCBI Taxonomy" id="237609"/>
    <lineage>
        <taxon>Bacteria</taxon>
        <taxon>Pseudomonadati</taxon>
        <taxon>Pseudomonadota</taxon>
        <taxon>Gammaproteobacteria</taxon>
        <taxon>Pseudomonadales</taxon>
        <taxon>Pseudomonadaceae</taxon>
        <taxon>Pseudomonas</taxon>
    </lineage>
</organism>
<evidence type="ECO:0000313" key="3">
    <source>
        <dbReference type="Proteomes" id="UP000028931"/>
    </source>
</evidence>
<reference evidence="2 3" key="1">
    <citation type="submission" date="2014-07" db="EMBL/GenBank/DDBJ databases">
        <authorList>
            <person name="Lee K."/>
            <person name="Lim J.Y."/>
            <person name="Hwang I."/>
        </authorList>
    </citation>
    <scope>NUCLEOTIDE SEQUENCE [LARGE SCALE GENOMIC DNA]</scope>
    <source>
        <strain evidence="2 3">KL28</strain>
    </source>
</reference>